<evidence type="ECO:0000313" key="1">
    <source>
        <dbReference type="EMBL" id="GBP77934.1"/>
    </source>
</evidence>
<dbReference type="Proteomes" id="UP000299102">
    <property type="component" value="Unassembled WGS sequence"/>
</dbReference>
<sequence>MCRYCRSGTLLRRRKFSWRRATPLVSREGLRPSQMTTRTAIKHYLLKRAVIRGGVVSFDNSLKLRNQKRADRLFRMQHSLVLMNYLDQTELFRLR</sequence>
<keyword evidence="2" id="KW-1185">Reference proteome</keyword>
<evidence type="ECO:0000313" key="2">
    <source>
        <dbReference type="Proteomes" id="UP000299102"/>
    </source>
</evidence>
<gene>
    <name evidence="1" type="ORF">EVAR_26544_1</name>
</gene>
<proteinExistence type="predicted"/>
<accession>A0A4C1YSW0</accession>
<protein>
    <submittedName>
        <fullName evidence="1">Uncharacterized protein</fullName>
    </submittedName>
</protein>
<dbReference type="AlphaFoldDB" id="A0A4C1YSW0"/>
<comment type="caution">
    <text evidence="1">The sequence shown here is derived from an EMBL/GenBank/DDBJ whole genome shotgun (WGS) entry which is preliminary data.</text>
</comment>
<dbReference type="EMBL" id="BGZK01001354">
    <property type="protein sequence ID" value="GBP77934.1"/>
    <property type="molecule type" value="Genomic_DNA"/>
</dbReference>
<organism evidence="1 2">
    <name type="scientific">Eumeta variegata</name>
    <name type="common">Bagworm moth</name>
    <name type="synonym">Eumeta japonica</name>
    <dbReference type="NCBI Taxonomy" id="151549"/>
    <lineage>
        <taxon>Eukaryota</taxon>
        <taxon>Metazoa</taxon>
        <taxon>Ecdysozoa</taxon>
        <taxon>Arthropoda</taxon>
        <taxon>Hexapoda</taxon>
        <taxon>Insecta</taxon>
        <taxon>Pterygota</taxon>
        <taxon>Neoptera</taxon>
        <taxon>Endopterygota</taxon>
        <taxon>Lepidoptera</taxon>
        <taxon>Glossata</taxon>
        <taxon>Ditrysia</taxon>
        <taxon>Tineoidea</taxon>
        <taxon>Psychidae</taxon>
        <taxon>Oiketicinae</taxon>
        <taxon>Eumeta</taxon>
    </lineage>
</organism>
<reference evidence="1 2" key="1">
    <citation type="journal article" date="2019" name="Commun. Biol.">
        <title>The bagworm genome reveals a unique fibroin gene that provides high tensile strength.</title>
        <authorList>
            <person name="Kono N."/>
            <person name="Nakamura H."/>
            <person name="Ohtoshi R."/>
            <person name="Tomita M."/>
            <person name="Numata K."/>
            <person name="Arakawa K."/>
        </authorList>
    </citation>
    <scope>NUCLEOTIDE SEQUENCE [LARGE SCALE GENOMIC DNA]</scope>
</reference>
<name>A0A4C1YSW0_EUMVA</name>